<protein>
    <submittedName>
        <fullName evidence="5">Dihydrodipicolinate synthase family protein</fullName>
    </submittedName>
</protein>
<dbReference type="KEGG" id="asun:KG104_16920"/>
<reference evidence="5" key="1">
    <citation type="submission" date="2021-06" db="EMBL/GenBank/DDBJ databases">
        <title>Novel species in genus Arthrobacter.</title>
        <authorList>
            <person name="Zhang G."/>
        </authorList>
    </citation>
    <scope>NUCLEOTIDE SEQUENCE</scope>
    <source>
        <strain evidence="5">Zg-ZUI122</strain>
    </source>
</reference>
<dbReference type="SMART" id="SM01130">
    <property type="entry name" value="DHDPS"/>
    <property type="match status" value="1"/>
</dbReference>
<dbReference type="EMBL" id="CP076456">
    <property type="protein sequence ID" value="QWQ36094.1"/>
    <property type="molecule type" value="Genomic_DNA"/>
</dbReference>
<dbReference type="Pfam" id="PF00701">
    <property type="entry name" value="DHDPS"/>
    <property type="match status" value="1"/>
</dbReference>
<evidence type="ECO:0000313" key="5">
    <source>
        <dbReference type="EMBL" id="QWQ36094.1"/>
    </source>
</evidence>
<keyword evidence="2 3" id="KW-0456">Lyase</keyword>
<proteinExistence type="inferred from homology"/>
<dbReference type="PIRSF" id="PIRSF001365">
    <property type="entry name" value="DHDPS"/>
    <property type="match status" value="1"/>
</dbReference>
<dbReference type="RefSeq" id="WP_207348261.1">
    <property type="nucleotide sequence ID" value="NZ_CP076456.1"/>
</dbReference>
<organism evidence="5 6">
    <name type="scientific">Arthrobacter sunyaminii</name>
    <dbReference type="NCBI Taxonomy" id="2816859"/>
    <lineage>
        <taxon>Bacteria</taxon>
        <taxon>Bacillati</taxon>
        <taxon>Actinomycetota</taxon>
        <taxon>Actinomycetes</taxon>
        <taxon>Micrococcales</taxon>
        <taxon>Micrococcaceae</taxon>
        <taxon>Arthrobacter</taxon>
    </lineage>
</organism>
<dbReference type="Proteomes" id="UP000680588">
    <property type="component" value="Chromosome"/>
</dbReference>
<dbReference type="PRINTS" id="PR00146">
    <property type="entry name" value="DHPICSNTHASE"/>
</dbReference>
<dbReference type="InterPro" id="IPR013785">
    <property type="entry name" value="Aldolase_TIM"/>
</dbReference>
<gene>
    <name evidence="5" type="ORF">KG104_16920</name>
</gene>
<dbReference type="GO" id="GO:0005829">
    <property type="term" value="C:cytosol"/>
    <property type="evidence" value="ECO:0007669"/>
    <property type="project" value="TreeGrafter"/>
</dbReference>
<comment type="similarity">
    <text evidence="1 3">Belongs to the DapA family.</text>
</comment>
<feature type="binding site" evidence="4">
    <location>
        <position position="211"/>
    </location>
    <ligand>
        <name>pyruvate</name>
        <dbReference type="ChEBI" id="CHEBI:15361"/>
    </ligand>
</feature>
<evidence type="ECO:0000256" key="1">
    <source>
        <dbReference type="ARBA" id="ARBA00007592"/>
    </source>
</evidence>
<dbReference type="PANTHER" id="PTHR12128">
    <property type="entry name" value="DIHYDRODIPICOLINATE SYNTHASE"/>
    <property type="match status" value="1"/>
</dbReference>
<sequence>MTTSVSPLAPGLWGVLATPFYGPALAVDTESLRREVQLYTGLNAAGMVVLGVFGEGAALSSEEQELAVRSVARDAGTCPLVVGISARSTAPALEQAVAASRAAGSSLAALMVQINSPVPEVLAAHLSAIHEATGAGIVLQDYPVASSVHISAEQILAVVERCPFITAVKSEAPPTALAIARLTRGTRIPVFGGLGGVGLLDELAAGAAGAMTGFSHPEGLLAALDGFRKGGFHEARAAFAPWLPLANFEAQPGVGLALRKEVLRRRGIIAEASVRPPAPSLPPELSDLIEAQLAAVRMEVA</sequence>
<dbReference type="InterPro" id="IPR002220">
    <property type="entry name" value="DapA-like"/>
</dbReference>
<evidence type="ECO:0000256" key="4">
    <source>
        <dbReference type="PIRSR" id="PIRSR001365-2"/>
    </source>
</evidence>
<evidence type="ECO:0000313" key="6">
    <source>
        <dbReference type="Proteomes" id="UP000680588"/>
    </source>
</evidence>
<dbReference type="AlphaFoldDB" id="A0A975PFJ9"/>
<name>A0A975PFJ9_9MICC</name>
<evidence type="ECO:0000256" key="2">
    <source>
        <dbReference type="ARBA" id="ARBA00023239"/>
    </source>
</evidence>
<dbReference type="CDD" id="cd00408">
    <property type="entry name" value="DHDPS-like"/>
    <property type="match status" value="1"/>
</dbReference>
<dbReference type="PANTHER" id="PTHR12128:SF66">
    <property type="entry name" value="4-HYDROXY-2-OXOGLUTARATE ALDOLASE, MITOCHONDRIAL"/>
    <property type="match status" value="1"/>
</dbReference>
<keyword evidence="6" id="KW-1185">Reference proteome</keyword>
<accession>A0A975PFJ9</accession>
<dbReference type="Gene3D" id="3.20.20.70">
    <property type="entry name" value="Aldolase class I"/>
    <property type="match status" value="1"/>
</dbReference>
<evidence type="ECO:0000256" key="3">
    <source>
        <dbReference type="PIRNR" id="PIRNR001365"/>
    </source>
</evidence>
<dbReference type="GO" id="GO:0008840">
    <property type="term" value="F:4-hydroxy-tetrahydrodipicolinate synthase activity"/>
    <property type="evidence" value="ECO:0007669"/>
    <property type="project" value="TreeGrafter"/>
</dbReference>
<dbReference type="SUPFAM" id="SSF51569">
    <property type="entry name" value="Aldolase"/>
    <property type="match status" value="1"/>
</dbReference>